<keyword evidence="3" id="KW-1185">Reference proteome</keyword>
<protein>
    <submittedName>
        <fullName evidence="2">Uncharacterized protein</fullName>
    </submittedName>
</protein>
<reference evidence="2 3" key="1">
    <citation type="submission" date="2017-12" db="EMBL/GenBank/DDBJ databases">
        <title>Hemimetabolous genomes reveal molecular basis of termite eusociality.</title>
        <authorList>
            <person name="Harrison M.C."/>
            <person name="Jongepier E."/>
            <person name="Robertson H.M."/>
            <person name="Arning N."/>
            <person name="Bitard-Feildel T."/>
            <person name="Chao H."/>
            <person name="Childers C.P."/>
            <person name="Dinh H."/>
            <person name="Doddapaneni H."/>
            <person name="Dugan S."/>
            <person name="Gowin J."/>
            <person name="Greiner C."/>
            <person name="Han Y."/>
            <person name="Hu H."/>
            <person name="Hughes D.S.T."/>
            <person name="Huylmans A.-K."/>
            <person name="Kemena C."/>
            <person name="Kremer L.P.M."/>
            <person name="Lee S.L."/>
            <person name="Lopez-Ezquerra A."/>
            <person name="Mallet L."/>
            <person name="Monroy-Kuhn J.M."/>
            <person name="Moser A."/>
            <person name="Murali S.C."/>
            <person name="Muzny D.M."/>
            <person name="Otani S."/>
            <person name="Piulachs M.-D."/>
            <person name="Poelchau M."/>
            <person name="Qu J."/>
            <person name="Schaub F."/>
            <person name="Wada-Katsumata A."/>
            <person name="Worley K.C."/>
            <person name="Xie Q."/>
            <person name="Ylla G."/>
            <person name="Poulsen M."/>
            <person name="Gibbs R.A."/>
            <person name="Schal C."/>
            <person name="Richards S."/>
            <person name="Belles X."/>
            <person name="Korb J."/>
            <person name="Bornberg-Bauer E."/>
        </authorList>
    </citation>
    <scope>NUCLEOTIDE SEQUENCE [LARGE SCALE GENOMIC DNA]</scope>
    <source>
        <tissue evidence="2">Whole body</tissue>
    </source>
</reference>
<name>A0A2J7Q698_9NEOP</name>
<proteinExistence type="predicted"/>
<dbReference type="Proteomes" id="UP000235965">
    <property type="component" value="Unassembled WGS sequence"/>
</dbReference>
<evidence type="ECO:0000313" key="3">
    <source>
        <dbReference type="Proteomes" id="UP000235965"/>
    </source>
</evidence>
<accession>A0A2J7Q698</accession>
<feature type="compositionally biased region" description="Basic and acidic residues" evidence="1">
    <location>
        <begin position="23"/>
        <end position="52"/>
    </location>
</feature>
<gene>
    <name evidence="2" type="ORF">B7P43_G04298</name>
</gene>
<feature type="region of interest" description="Disordered" evidence="1">
    <location>
        <begin position="1"/>
        <end position="52"/>
    </location>
</feature>
<dbReference type="InParanoid" id="A0A2J7Q698"/>
<sequence length="52" mass="5789">MKESTGAPGTYWIGGGPQSRSGRRGEEKNLAPTETRTRILEKKVPNKEKECK</sequence>
<evidence type="ECO:0000256" key="1">
    <source>
        <dbReference type="SAM" id="MobiDB-lite"/>
    </source>
</evidence>
<dbReference type="EMBL" id="NEVH01017535">
    <property type="protein sequence ID" value="PNF24097.1"/>
    <property type="molecule type" value="Genomic_DNA"/>
</dbReference>
<dbReference type="AlphaFoldDB" id="A0A2J7Q698"/>
<comment type="caution">
    <text evidence="2">The sequence shown here is derived from an EMBL/GenBank/DDBJ whole genome shotgun (WGS) entry which is preliminary data.</text>
</comment>
<evidence type="ECO:0000313" key="2">
    <source>
        <dbReference type="EMBL" id="PNF24097.1"/>
    </source>
</evidence>
<organism evidence="2 3">
    <name type="scientific">Cryptotermes secundus</name>
    <dbReference type="NCBI Taxonomy" id="105785"/>
    <lineage>
        <taxon>Eukaryota</taxon>
        <taxon>Metazoa</taxon>
        <taxon>Ecdysozoa</taxon>
        <taxon>Arthropoda</taxon>
        <taxon>Hexapoda</taxon>
        <taxon>Insecta</taxon>
        <taxon>Pterygota</taxon>
        <taxon>Neoptera</taxon>
        <taxon>Polyneoptera</taxon>
        <taxon>Dictyoptera</taxon>
        <taxon>Blattodea</taxon>
        <taxon>Blattoidea</taxon>
        <taxon>Termitoidae</taxon>
        <taxon>Kalotermitidae</taxon>
        <taxon>Cryptotermitinae</taxon>
        <taxon>Cryptotermes</taxon>
    </lineage>
</organism>